<keyword evidence="2" id="KW-0813">Transport</keyword>
<evidence type="ECO:0000256" key="1">
    <source>
        <dbReference type="ARBA" id="ARBA00005695"/>
    </source>
</evidence>
<dbReference type="GO" id="GO:1904680">
    <property type="term" value="F:peptide transmembrane transporter activity"/>
    <property type="evidence" value="ECO:0007669"/>
    <property type="project" value="TreeGrafter"/>
</dbReference>
<dbReference type="GO" id="GO:0042597">
    <property type="term" value="C:periplasmic space"/>
    <property type="evidence" value="ECO:0007669"/>
    <property type="project" value="UniProtKB-ARBA"/>
</dbReference>
<dbReference type="PIRSF" id="PIRSF002741">
    <property type="entry name" value="MppA"/>
    <property type="match status" value="1"/>
</dbReference>
<dbReference type="InterPro" id="IPR000914">
    <property type="entry name" value="SBP_5_dom"/>
</dbReference>
<dbReference type="Gene3D" id="3.40.190.10">
    <property type="entry name" value="Periplasmic binding protein-like II"/>
    <property type="match status" value="1"/>
</dbReference>
<protein>
    <submittedName>
        <fullName evidence="6">Peptide/nickel transport system substrate-binding protein</fullName>
    </submittedName>
</protein>
<dbReference type="PANTHER" id="PTHR30290:SF9">
    <property type="entry name" value="OLIGOPEPTIDE-BINDING PROTEIN APPA"/>
    <property type="match status" value="1"/>
</dbReference>
<name>A0A1H1WHM0_9ACTN</name>
<dbReference type="InterPro" id="IPR030678">
    <property type="entry name" value="Peptide/Ni-bd"/>
</dbReference>
<dbReference type="Pfam" id="PF00496">
    <property type="entry name" value="SBP_bac_5"/>
    <property type="match status" value="1"/>
</dbReference>
<gene>
    <name evidence="6" type="ORF">SAMN04488543_2735</name>
</gene>
<sequence>MSTSLRRPGALLLVPALAAALGLSACGGADSAAGTGDADTFTFALASDPGCLNPRVAGNNDAAYPSRQLVDSLTDQDPETGEIKPWLAEKFSVNKTATQFTFTLRDGVTFSDGTPLTAETVQQNFDEIITHGAAQAQSLQFLTGYAETVVVDDRTARVEFDQPNAQFLQATASHFLGLLAPSSLAADPVTRCDGNIVGTGPFVLDHYTKNTEVVETRRPGYAWGSSLWEHTGEAASARLVFKVIPEAGVRSGSLRSGQVDAIGGVPPQDESSLQTGGITLQIRPNPGQVFTLTPNVQRPALADVRVRQALSHAVDRSAVVAAALSPSYEAASSAVASTTPGWTDLGDELTYDPAESKRLLDAAGWTPGADGIREKGGQRLTLVTYWGTNFNPNQAALELIQQQAKQVGIEIDLNSVAIGELQAKLATGDFDLSWGNSTRPDPDILRNTYWRDGTAPYGIDDPALVKALKAQQTTTQQKARFADAATAQEVIVEKAYGVPVFELITVLGLRPGVTGVRFDSYSRLQLVAAAATES</sequence>
<proteinExistence type="inferred from homology"/>
<dbReference type="GO" id="GO:0015833">
    <property type="term" value="P:peptide transport"/>
    <property type="evidence" value="ECO:0007669"/>
    <property type="project" value="TreeGrafter"/>
</dbReference>
<dbReference type="Gene3D" id="3.10.105.10">
    <property type="entry name" value="Dipeptide-binding Protein, Domain 3"/>
    <property type="match status" value="1"/>
</dbReference>
<accession>A0A1H1WHM0</accession>
<dbReference type="SUPFAM" id="SSF53850">
    <property type="entry name" value="Periplasmic binding protein-like II"/>
    <property type="match status" value="1"/>
</dbReference>
<dbReference type="PROSITE" id="PS51257">
    <property type="entry name" value="PROKAR_LIPOPROTEIN"/>
    <property type="match status" value="1"/>
</dbReference>
<keyword evidence="7" id="KW-1185">Reference proteome</keyword>
<feature type="signal peptide" evidence="4">
    <location>
        <begin position="1"/>
        <end position="25"/>
    </location>
</feature>
<feature type="chain" id="PRO_5039377025" evidence="4">
    <location>
        <begin position="26"/>
        <end position="534"/>
    </location>
</feature>
<dbReference type="EMBL" id="LT629749">
    <property type="protein sequence ID" value="SDS96613.1"/>
    <property type="molecule type" value="Genomic_DNA"/>
</dbReference>
<reference evidence="6 7" key="1">
    <citation type="submission" date="2016-10" db="EMBL/GenBank/DDBJ databases">
        <authorList>
            <person name="de Groot N.N."/>
        </authorList>
    </citation>
    <scope>NUCLEOTIDE SEQUENCE [LARGE SCALE GENOMIC DNA]</scope>
    <source>
        <strain evidence="6 7">DSM 21741</strain>
    </source>
</reference>
<evidence type="ECO:0000313" key="7">
    <source>
        <dbReference type="Proteomes" id="UP000199092"/>
    </source>
</evidence>
<organism evidence="6 7">
    <name type="scientific">Friedmanniella luteola</name>
    <dbReference type="NCBI Taxonomy" id="546871"/>
    <lineage>
        <taxon>Bacteria</taxon>
        <taxon>Bacillati</taxon>
        <taxon>Actinomycetota</taxon>
        <taxon>Actinomycetes</taxon>
        <taxon>Propionibacteriales</taxon>
        <taxon>Nocardioidaceae</taxon>
        <taxon>Friedmanniella</taxon>
    </lineage>
</organism>
<dbReference type="STRING" id="546871.SAMN04488543_2735"/>
<dbReference type="InterPro" id="IPR039424">
    <property type="entry name" value="SBP_5"/>
</dbReference>
<dbReference type="Proteomes" id="UP000199092">
    <property type="component" value="Chromosome I"/>
</dbReference>
<dbReference type="RefSeq" id="WP_197677030.1">
    <property type="nucleotide sequence ID" value="NZ_LT629749.1"/>
</dbReference>
<comment type="similarity">
    <text evidence="1">Belongs to the bacterial solute-binding protein 5 family.</text>
</comment>
<dbReference type="PANTHER" id="PTHR30290">
    <property type="entry name" value="PERIPLASMIC BINDING COMPONENT OF ABC TRANSPORTER"/>
    <property type="match status" value="1"/>
</dbReference>
<keyword evidence="3 4" id="KW-0732">Signal</keyword>
<evidence type="ECO:0000256" key="2">
    <source>
        <dbReference type="ARBA" id="ARBA00022448"/>
    </source>
</evidence>
<evidence type="ECO:0000256" key="4">
    <source>
        <dbReference type="SAM" id="SignalP"/>
    </source>
</evidence>
<dbReference type="CDD" id="cd08492">
    <property type="entry name" value="PBP2_NikA_DppA_OppA_like_15"/>
    <property type="match status" value="1"/>
</dbReference>
<dbReference type="GO" id="GO:0043190">
    <property type="term" value="C:ATP-binding cassette (ABC) transporter complex"/>
    <property type="evidence" value="ECO:0007669"/>
    <property type="project" value="InterPro"/>
</dbReference>
<feature type="domain" description="Solute-binding protein family 5" evidence="5">
    <location>
        <begin position="82"/>
        <end position="449"/>
    </location>
</feature>
<dbReference type="AlphaFoldDB" id="A0A1H1WHM0"/>
<evidence type="ECO:0000256" key="3">
    <source>
        <dbReference type="ARBA" id="ARBA00022729"/>
    </source>
</evidence>
<evidence type="ECO:0000313" key="6">
    <source>
        <dbReference type="EMBL" id="SDS96613.1"/>
    </source>
</evidence>
<evidence type="ECO:0000259" key="5">
    <source>
        <dbReference type="Pfam" id="PF00496"/>
    </source>
</evidence>